<sequence length="228" mass="24468">MEVPPGRAVTFGRGAAGQPVDVALDDPGGGPVAGRIRAAHGFWLLSNLSLARTVVVENAEGGGEYLRVPPGRLEMPVPFTRARVLLPAAGGLLSLEVTAPDPLYLDAALPAECPDDHMARAFSLDCMAKYFLVLVALCEPRLGDPSDPAIPGTREIVERLRGLDSCRSITQAAVNFHIDYLARHKLRVRDRLSPGGGLRANWQREAVVSTALRFGVVRQEHLALLGAR</sequence>
<dbReference type="AlphaFoldDB" id="A0A919EEA9"/>
<reference evidence="1" key="1">
    <citation type="journal article" date="2014" name="Int. J. Syst. Evol. Microbiol.">
        <title>Complete genome sequence of Corynebacterium casei LMG S-19264T (=DSM 44701T), isolated from a smear-ripened cheese.</title>
        <authorList>
            <consortium name="US DOE Joint Genome Institute (JGI-PGF)"/>
            <person name="Walter F."/>
            <person name="Albersmeier A."/>
            <person name="Kalinowski J."/>
            <person name="Ruckert C."/>
        </authorList>
    </citation>
    <scope>NUCLEOTIDE SEQUENCE</scope>
    <source>
        <strain evidence="1">JCM 4059</strain>
    </source>
</reference>
<keyword evidence="2" id="KW-1185">Reference proteome</keyword>
<evidence type="ECO:0000313" key="2">
    <source>
        <dbReference type="Proteomes" id="UP000638313"/>
    </source>
</evidence>
<dbReference type="Proteomes" id="UP000638313">
    <property type="component" value="Unassembled WGS sequence"/>
</dbReference>
<proteinExistence type="predicted"/>
<dbReference type="EMBL" id="BNBD01000007">
    <property type="protein sequence ID" value="GHF52346.1"/>
    <property type="molecule type" value="Genomic_DNA"/>
</dbReference>
<gene>
    <name evidence="1" type="ORF">GCM10010218_37250</name>
</gene>
<evidence type="ECO:0000313" key="1">
    <source>
        <dbReference type="EMBL" id="GHF52346.1"/>
    </source>
</evidence>
<evidence type="ECO:0008006" key="3">
    <source>
        <dbReference type="Google" id="ProtNLM"/>
    </source>
</evidence>
<accession>A0A919EEA9</accession>
<protein>
    <recommendedName>
        <fullName evidence="3">Serine/threonine protein kinase</fullName>
    </recommendedName>
</protein>
<name>A0A919EEA9_9ACTN</name>
<reference evidence="1" key="2">
    <citation type="submission" date="2020-09" db="EMBL/GenBank/DDBJ databases">
        <authorList>
            <person name="Sun Q."/>
            <person name="Ohkuma M."/>
        </authorList>
    </citation>
    <scope>NUCLEOTIDE SEQUENCE</scope>
    <source>
        <strain evidence="1">JCM 4059</strain>
    </source>
</reference>
<comment type="caution">
    <text evidence="1">The sequence shown here is derived from an EMBL/GenBank/DDBJ whole genome shotgun (WGS) entry which is preliminary data.</text>
</comment>
<organism evidence="1 2">
    <name type="scientific">Streptomyces mashuensis</name>
    <dbReference type="NCBI Taxonomy" id="33904"/>
    <lineage>
        <taxon>Bacteria</taxon>
        <taxon>Bacillati</taxon>
        <taxon>Actinomycetota</taxon>
        <taxon>Actinomycetes</taxon>
        <taxon>Kitasatosporales</taxon>
        <taxon>Streptomycetaceae</taxon>
        <taxon>Streptomyces</taxon>
    </lineage>
</organism>